<dbReference type="EMBL" id="RRZK01000019">
    <property type="protein sequence ID" value="TDB61930.1"/>
    <property type="molecule type" value="Genomic_DNA"/>
</dbReference>
<comment type="caution">
    <text evidence="2">The sequence shown here is derived from an EMBL/GenBank/DDBJ whole genome shotgun (WGS) entry which is preliminary data.</text>
</comment>
<accession>A0A4R4K3J3</accession>
<dbReference type="OrthoDB" id="7031629at2"/>
<evidence type="ECO:0000313" key="2">
    <source>
        <dbReference type="EMBL" id="TDB61930.1"/>
    </source>
</evidence>
<sequence>MAHSFAGALPGAISIGDKQCRQGWPRLLATRHFRPIKNLWERACSRLRSVSLLIGRLALCHREQARSHGEIGGLSEEGSWPGSGSRFHGWRRCGPTGWVYG</sequence>
<gene>
    <name evidence="2" type="ORF">EIY72_14430</name>
</gene>
<feature type="region of interest" description="Disordered" evidence="1">
    <location>
        <begin position="71"/>
        <end position="101"/>
    </location>
</feature>
<reference evidence="3" key="1">
    <citation type="journal article" date="2019" name="bioRxiv">
        <title>Bacterially produced spermidine induces plant systemic susceptibility to pathogens.</title>
        <authorList>
            <person name="Melnyk R.A."/>
            <person name="Beskrovnaya P.A."/>
            <person name="Liu Z."/>
            <person name="Song Y."/>
            <person name="Haney C.H."/>
        </authorList>
    </citation>
    <scope>NUCLEOTIDE SEQUENCE [LARGE SCALE GENOMIC DNA]</scope>
    <source>
        <strain evidence="3">Dha-51</strain>
    </source>
</reference>
<dbReference type="AlphaFoldDB" id="A0A4R4K3J3"/>
<protein>
    <submittedName>
        <fullName evidence="2">Uncharacterized protein</fullName>
    </submittedName>
</protein>
<keyword evidence="3" id="KW-1185">Reference proteome</keyword>
<evidence type="ECO:0000313" key="3">
    <source>
        <dbReference type="Proteomes" id="UP000295254"/>
    </source>
</evidence>
<proteinExistence type="predicted"/>
<evidence type="ECO:0000256" key="1">
    <source>
        <dbReference type="SAM" id="MobiDB-lite"/>
    </source>
</evidence>
<name>A0A4R4K3J3_PSEVA</name>
<organism evidence="2 3">
    <name type="scientific">Pseudomonas vancouverensis</name>
    <dbReference type="NCBI Taxonomy" id="95300"/>
    <lineage>
        <taxon>Bacteria</taxon>
        <taxon>Pseudomonadati</taxon>
        <taxon>Pseudomonadota</taxon>
        <taxon>Gammaproteobacteria</taxon>
        <taxon>Pseudomonadales</taxon>
        <taxon>Pseudomonadaceae</taxon>
        <taxon>Pseudomonas</taxon>
    </lineage>
</organism>
<dbReference type="Proteomes" id="UP000295254">
    <property type="component" value="Unassembled WGS sequence"/>
</dbReference>